<evidence type="ECO:0008006" key="7">
    <source>
        <dbReference type="Google" id="ProtNLM"/>
    </source>
</evidence>
<evidence type="ECO:0000313" key="6">
    <source>
        <dbReference type="Proteomes" id="UP001233999"/>
    </source>
</evidence>
<dbReference type="GO" id="GO:0008194">
    <property type="term" value="F:UDP-glycosyltransferase activity"/>
    <property type="evidence" value="ECO:0007669"/>
    <property type="project" value="InterPro"/>
</dbReference>
<dbReference type="CDD" id="cd03784">
    <property type="entry name" value="GT1_Gtf-like"/>
    <property type="match status" value="1"/>
</dbReference>
<comment type="caution">
    <text evidence="5">The sequence shown here is derived from an EMBL/GenBank/DDBJ whole genome shotgun (WGS) entry which is preliminary data.</text>
</comment>
<protein>
    <recommendedName>
        <fullName evidence="7">UDP-glycosyltransferase</fullName>
    </recommendedName>
</protein>
<reference evidence="5" key="1">
    <citation type="journal article" date="2023" name="IScience">
        <title>Live-bearing cockroach genome reveals convergent evolutionary mechanisms linked to viviparity in insects and beyond.</title>
        <authorList>
            <person name="Fouks B."/>
            <person name="Harrison M.C."/>
            <person name="Mikhailova A.A."/>
            <person name="Marchal E."/>
            <person name="English S."/>
            <person name="Carruthers M."/>
            <person name="Jennings E.C."/>
            <person name="Chiamaka E.L."/>
            <person name="Frigard R.A."/>
            <person name="Pippel M."/>
            <person name="Attardo G.M."/>
            <person name="Benoit J.B."/>
            <person name="Bornberg-Bauer E."/>
            <person name="Tobe S.S."/>
        </authorList>
    </citation>
    <scope>NUCLEOTIDE SEQUENCE</scope>
    <source>
        <strain evidence="5">Stay&amp;Tobe</strain>
    </source>
</reference>
<proteinExistence type="inferred from homology"/>
<keyword evidence="6" id="KW-1185">Reference proteome</keyword>
<dbReference type="InterPro" id="IPR002213">
    <property type="entry name" value="UDP_glucos_trans"/>
</dbReference>
<keyword evidence="2" id="KW-0328">Glycosyltransferase</keyword>
<dbReference type="Proteomes" id="UP001233999">
    <property type="component" value="Unassembled WGS sequence"/>
</dbReference>
<accession>A0AAD7ZPC2</accession>
<dbReference type="AlphaFoldDB" id="A0AAD7ZPC2"/>
<dbReference type="Gene3D" id="3.40.50.2000">
    <property type="entry name" value="Glycogen Phosphorylase B"/>
    <property type="match status" value="2"/>
</dbReference>
<name>A0AAD7ZPC2_DIPPU</name>
<organism evidence="5 6">
    <name type="scientific">Diploptera punctata</name>
    <name type="common">Pacific beetle cockroach</name>
    <dbReference type="NCBI Taxonomy" id="6984"/>
    <lineage>
        <taxon>Eukaryota</taxon>
        <taxon>Metazoa</taxon>
        <taxon>Ecdysozoa</taxon>
        <taxon>Arthropoda</taxon>
        <taxon>Hexapoda</taxon>
        <taxon>Insecta</taxon>
        <taxon>Pterygota</taxon>
        <taxon>Neoptera</taxon>
        <taxon>Polyneoptera</taxon>
        <taxon>Dictyoptera</taxon>
        <taxon>Blattodea</taxon>
        <taxon>Blaberoidea</taxon>
        <taxon>Blaberidae</taxon>
        <taxon>Diplopterinae</taxon>
        <taxon>Diploptera</taxon>
    </lineage>
</organism>
<keyword evidence="4" id="KW-0472">Membrane</keyword>
<evidence type="ECO:0000256" key="2">
    <source>
        <dbReference type="ARBA" id="ARBA00022676"/>
    </source>
</evidence>
<sequence>MRTTKFAGGVYHGVPLLGIPFIADQKYNGRKIQEAGIGLQLPYGKITKESLLNGINQILHNSSFRNNAKQLSKLSRDEQKSSIERTIWWAEYVLRHKGAKHLRSAALDLHWYQYLLLDVAAFLLISALFFRLFLRISVLLLMTCECEGAKILGISPLPFISHQLTFQSFMKALVARGHQVTVIRVVLTEVPLPNYTDVDISFVYKIHGPPNYITLEQSTAYDFTTRFHPIISKECDEQISSPQIQEFIKSNKSYDLVFLQTLLRQCYYGLVHHVGSPPVIGFVSMGYMWSLPDSIGTTSHPSYIPDILLPYTDHMTFFERLDNTLFWLFKRLRFTILSSFVRLCDGLYLNGSINYETERNMSLLMIETDWLFGYPAPLSPAVITFRGIQIKTTPDPLPEDLKKFLDEATDGVIYFSFGSNILSKNMPEDKIRIFIKVFSELPQKIVWKWDSDTLPEKSPNVKTGKWLPQQDILAHQNVRLFITHCGLQSFQEAVYHAVPLLGIPFVADQKYNARNIEQKGIGLQLSIRGITKQLLINTINKIIYNNSFKDNVKELSILARDEPQASLEKLIWWTEYVLRHKGAKHLRTAALDLHWYQYLLLDIAAFLIITILLAVFIVYYLCATTNANGRLRLE</sequence>
<dbReference type="PANTHER" id="PTHR48043:SF159">
    <property type="entry name" value="EG:EG0003.4 PROTEIN-RELATED"/>
    <property type="match status" value="1"/>
</dbReference>
<dbReference type="Pfam" id="PF00201">
    <property type="entry name" value="UDPGT"/>
    <property type="match status" value="2"/>
</dbReference>
<dbReference type="EMBL" id="JASPKZ010007409">
    <property type="protein sequence ID" value="KAJ9584434.1"/>
    <property type="molecule type" value="Genomic_DNA"/>
</dbReference>
<feature type="non-terminal residue" evidence="5">
    <location>
        <position position="634"/>
    </location>
</feature>
<evidence type="ECO:0000313" key="5">
    <source>
        <dbReference type="EMBL" id="KAJ9584434.1"/>
    </source>
</evidence>
<reference evidence="5" key="2">
    <citation type="submission" date="2023-05" db="EMBL/GenBank/DDBJ databases">
        <authorList>
            <person name="Fouks B."/>
        </authorList>
    </citation>
    <scope>NUCLEOTIDE SEQUENCE</scope>
    <source>
        <strain evidence="5">Stay&amp;Tobe</strain>
        <tissue evidence="5">Testes</tissue>
    </source>
</reference>
<keyword evidence="4" id="KW-1133">Transmembrane helix</keyword>
<feature type="transmembrane region" description="Helical" evidence="4">
    <location>
        <begin position="111"/>
        <end position="134"/>
    </location>
</feature>
<gene>
    <name evidence="5" type="ORF">L9F63_021227</name>
</gene>
<keyword evidence="4" id="KW-0812">Transmembrane</keyword>
<evidence type="ECO:0000256" key="3">
    <source>
        <dbReference type="ARBA" id="ARBA00022679"/>
    </source>
</evidence>
<evidence type="ECO:0000256" key="1">
    <source>
        <dbReference type="ARBA" id="ARBA00009995"/>
    </source>
</evidence>
<keyword evidence="3" id="KW-0808">Transferase</keyword>
<evidence type="ECO:0000256" key="4">
    <source>
        <dbReference type="SAM" id="Phobius"/>
    </source>
</evidence>
<dbReference type="FunFam" id="3.40.50.2000:FF:000050">
    <property type="entry name" value="UDP-glucuronosyltransferase"/>
    <property type="match status" value="1"/>
</dbReference>
<dbReference type="SUPFAM" id="SSF53756">
    <property type="entry name" value="UDP-Glycosyltransferase/glycogen phosphorylase"/>
    <property type="match status" value="2"/>
</dbReference>
<comment type="similarity">
    <text evidence="1">Belongs to the UDP-glycosyltransferase family.</text>
</comment>
<dbReference type="PANTHER" id="PTHR48043">
    <property type="entry name" value="EG:EG0003.4 PROTEIN-RELATED"/>
    <property type="match status" value="1"/>
</dbReference>
<dbReference type="InterPro" id="IPR035595">
    <property type="entry name" value="UDP_glycos_trans_CS"/>
</dbReference>
<dbReference type="InterPro" id="IPR050271">
    <property type="entry name" value="UDP-glycosyltransferase"/>
</dbReference>
<dbReference type="PROSITE" id="PS00375">
    <property type="entry name" value="UDPGT"/>
    <property type="match status" value="1"/>
</dbReference>
<feature type="transmembrane region" description="Helical" evidence="4">
    <location>
        <begin position="595"/>
        <end position="622"/>
    </location>
</feature>